<keyword evidence="2" id="KW-1185">Reference proteome</keyword>
<gene>
    <name evidence="1" type="ORF">VPARA_54820</name>
</gene>
<evidence type="ECO:0000313" key="2">
    <source>
        <dbReference type="Proteomes" id="UP000035170"/>
    </source>
</evidence>
<dbReference type="EMBL" id="JZWI01000035">
    <property type="protein sequence ID" value="KLN53316.1"/>
    <property type="molecule type" value="Genomic_DNA"/>
</dbReference>
<dbReference type="PATRIC" id="fig|34073.19.peg.5607"/>
<evidence type="ECO:0000313" key="1">
    <source>
        <dbReference type="EMBL" id="KLN53316.1"/>
    </source>
</evidence>
<organism evidence="1 2">
    <name type="scientific">Variovorax paradoxus</name>
    <dbReference type="NCBI Taxonomy" id="34073"/>
    <lineage>
        <taxon>Bacteria</taxon>
        <taxon>Pseudomonadati</taxon>
        <taxon>Pseudomonadota</taxon>
        <taxon>Betaproteobacteria</taxon>
        <taxon>Burkholderiales</taxon>
        <taxon>Comamonadaceae</taxon>
        <taxon>Variovorax</taxon>
    </lineage>
</organism>
<name>A0A0H2LUC3_VARPD</name>
<accession>A0A0H2LUC3</accession>
<protein>
    <submittedName>
        <fullName evidence="1">Uncharacterized protein</fullName>
    </submittedName>
</protein>
<reference evidence="1 2" key="1">
    <citation type="submission" date="2015-03" db="EMBL/GenBank/DDBJ databases">
        <title>Genome sequence of Variovorax paradoxus TBEA6.</title>
        <authorList>
            <person name="Poehlein A."/>
            <person name="Schuldes J."/>
            <person name="Wuebbeler J.H."/>
            <person name="Hiessl S."/>
            <person name="Steinbuechel A."/>
            <person name="Daniel R."/>
        </authorList>
    </citation>
    <scope>NUCLEOTIDE SEQUENCE [LARGE SCALE GENOMIC DNA]</scope>
    <source>
        <strain evidence="1 2">TBEA6</strain>
    </source>
</reference>
<proteinExistence type="predicted"/>
<dbReference type="AlphaFoldDB" id="A0A0H2LUC3"/>
<sequence length="60" mass="7058">MNWQRARSWTSAAEAEEAFHLYRVFQFRDEPKLYILKGSLADQVHLEPIDYGASFRRVVG</sequence>
<dbReference type="Proteomes" id="UP000035170">
    <property type="component" value="Unassembled WGS sequence"/>
</dbReference>
<comment type="caution">
    <text evidence="1">The sequence shown here is derived from an EMBL/GenBank/DDBJ whole genome shotgun (WGS) entry which is preliminary data.</text>
</comment>